<evidence type="ECO:0000256" key="3">
    <source>
        <dbReference type="ARBA" id="ARBA00022454"/>
    </source>
</evidence>
<keyword evidence="4" id="KW-0132">Cell division</keyword>
<dbReference type="Pfam" id="PF05859">
    <property type="entry name" value="Mis12"/>
    <property type="match status" value="1"/>
</dbReference>
<evidence type="ECO:0000256" key="6">
    <source>
        <dbReference type="ARBA" id="ARBA00022838"/>
    </source>
</evidence>
<evidence type="ECO:0000313" key="12">
    <source>
        <dbReference type="Proteomes" id="UP001492380"/>
    </source>
</evidence>
<dbReference type="Proteomes" id="UP001492380">
    <property type="component" value="Unassembled WGS sequence"/>
</dbReference>
<keyword evidence="7" id="KW-0175">Coiled coil</keyword>
<evidence type="ECO:0000256" key="10">
    <source>
        <dbReference type="SAM" id="MobiDB-lite"/>
    </source>
</evidence>
<comment type="similarity">
    <text evidence="2">Belongs to the mis12 family.</text>
</comment>
<dbReference type="PANTHER" id="PTHR14527">
    <property type="entry name" value="PROTEIN MIS12 HOMOLOG"/>
    <property type="match status" value="1"/>
</dbReference>
<dbReference type="PANTHER" id="PTHR14527:SF2">
    <property type="entry name" value="PROTEIN MIS12 HOMOLOG"/>
    <property type="match status" value="1"/>
</dbReference>
<keyword evidence="9" id="KW-0137">Centromere</keyword>
<dbReference type="InterPro" id="IPR008685">
    <property type="entry name" value="Centromere_Mis12"/>
</dbReference>
<feature type="region of interest" description="Disordered" evidence="10">
    <location>
        <begin position="351"/>
        <end position="374"/>
    </location>
</feature>
<feature type="compositionally biased region" description="Low complexity" evidence="10">
    <location>
        <begin position="191"/>
        <end position="209"/>
    </location>
</feature>
<dbReference type="EMBL" id="JBBWRZ010000006">
    <property type="protein sequence ID" value="KAK8233335.1"/>
    <property type="molecule type" value="Genomic_DNA"/>
</dbReference>
<sequence>MASAKQVETALLTEHFRYTPLTLIDQIINMINELLQHAVDAIESGLLSTSAENLGFAAAAAQRNVIPDTDGEGRPLFPEMRREIEEGVHQLETLLEAHVDRNFDKLEIYALRNVFAVPEDLVPWVRLAHYENLRLPGGGTDQTTTTTTKTSPEAAHALLRRWSETSKLQTALLEEKARNAARLRQLRGLLGVAAPPPETTTKTEPSSSPVRGAAPAPPEDNNTAQEGGGAAACLGFLAAAPGAQALGVTTTLPASEGARKDEPLKTNTAFTLSQLPALRALLQSLRPKAAALGASSSGGDAFSQERRDYIEKQVKRLLERRGVDVKNGEGSVEGMGRRVAPDEVRGMEAVAGLLGGGNGEGAAEGANNEDRMEE</sequence>
<evidence type="ECO:0000256" key="2">
    <source>
        <dbReference type="ARBA" id="ARBA00008643"/>
    </source>
</evidence>
<protein>
    <submittedName>
        <fullName evidence="11">Mis12 domain-containing protein</fullName>
    </submittedName>
</protein>
<comment type="subcellular location">
    <subcellularLocation>
        <location evidence="1">Chromosome</location>
        <location evidence="1">Centromere</location>
        <location evidence="1">Kinetochore</location>
    </subcellularLocation>
</comment>
<feature type="compositionally biased region" description="Gly residues" evidence="10">
    <location>
        <begin position="353"/>
        <end position="362"/>
    </location>
</feature>
<keyword evidence="8" id="KW-0131">Cell cycle</keyword>
<gene>
    <name evidence="11" type="ORF">HDK90DRAFT_263603</name>
</gene>
<keyword evidence="6" id="KW-0995">Kinetochore</keyword>
<keyword evidence="5" id="KW-0498">Mitosis</keyword>
<evidence type="ECO:0000256" key="4">
    <source>
        <dbReference type="ARBA" id="ARBA00022618"/>
    </source>
</evidence>
<evidence type="ECO:0000256" key="8">
    <source>
        <dbReference type="ARBA" id="ARBA00023306"/>
    </source>
</evidence>
<proteinExistence type="inferred from homology"/>
<feature type="region of interest" description="Disordered" evidence="10">
    <location>
        <begin position="191"/>
        <end position="227"/>
    </location>
</feature>
<comment type="caution">
    <text evidence="11">The sequence shown here is derived from an EMBL/GenBank/DDBJ whole genome shotgun (WGS) entry which is preliminary data.</text>
</comment>
<evidence type="ECO:0000313" key="11">
    <source>
        <dbReference type="EMBL" id="KAK8233335.1"/>
    </source>
</evidence>
<reference evidence="11 12" key="1">
    <citation type="submission" date="2024-04" db="EMBL/GenBank/DDBJ databases">
        <title>Phyllosticta paracitricarpa is synonymous to the EU quarantine fungus P. citricarpa based on phylogenomic analyses.</title>
        <authorList>
            <consortium name="Lawrence Berkeley National Laboratory"/>
            <person name="Van Ingen-Buijs V.A."/>
            <person name="Van Westerhoven A.C."/>
            <person name="Haridas S."/>
            <person name="Skiadas P."/>
            <person name="Martin F."/>
            <person name="Groenewald J.Z."/>
            <person name="Crous P.W."/>
            <person name="Seidl M.F."/>
        </authorList>
    </citation>
    <scope>NUCLEOTIDE SEQUENCE [LARGE SCALE GENOMIC DNA]</scope>
    <source>
        <strain evidence="11 12">CBS 123374</strain>
    </source>
</reference>
<evidence type="ECO:0000256" key="9">
    <source>
        <dbReference type="ARBA" id="ARBA00023328"/>
    </source>
</evidence>
<organism evidence="11 12">
    <name type="scientific">Phyllosticta capitalensis</name>
    <dbReference type="NCBI Taxonomy" id="121624"/>
    <lineage>
        <taxon>Eukaryota</taxon>
        <taxon>Fungi</taxon>
        <taxon>Dikarya</taxon>
        <taxon>Ascomycota</taxon>
        <taxon>Pezizomycotina</taxon>
        <taxon>Dothideomycetes</taxon>
        <taxon>Dothideomycetes incertae sedis</taxon>
        <taxon>Botryosphaeriales</taxon>
        <taxon>Phyllostictaceae</taxon>
        <taxon>Phyllosticta</taxon>
    </lineage>
</organism>
<keyword evidence="12" id="KW-1185">Reference proteome</keyword>
<name>A0ABR1YLI5_9PEZI</name>
<evidence type="ECO:0000256" key="1">
    <source>
        <dbReference type="ARBA" id="ARBA00004629"/>
    </source>
</evidence>
<evidence type="ECO:0000256" key="7">
    <source>
        <dbReference type="ARBA" id="ARBA00023054"/>
    </source>
</evidence>
<keyword evidence="3" id="KW-0158">Chromosome</keyword>
<evidence type="ECO:0000256" key="5">
    <source>
        <dbReference type="ARBA" id="ARBA00022776"/>
    </source>
</evidence>
<accession>A0ABR1YLI5</accession>